<reference evidence="3 4" key="1">
    <citation type="submission" date="2016-11" db="EMBL/GenBank/DDBJ databases">
        <authorList>
            <person name="Jaros S."/>
            <person name="Januszkiewicz K."/>
            <person name="Wedrychowicz H."/>
        </authorList>
    </citation>
    <scope>NUCLEOTIDE SEQUENCE [LARGE SCALE GENOMIC DNA]</scope>
    <source>
        <strain evidence="3 4">KHT3</strain>
    </source>
</reference>
<dbReference type="PANTHER" id="PTHR43736:SF4">
    <property type="entry name" value="SLR1690 PROTEIN"/>
    <property type="match status" value="1"/>
</dbReference>
<dbReference type="Proteomes" id="UP000184130">
    <property type="component" value="Unassembled WGS sequence"/>
</dbReference>
<evidence type="ECO:0000313" key="4">
    <source>
        <dbReference type="Proteomes" id="UP000184130"/>
    </source>
</evidence>
<dbReference type="InterPro" id="IPR015797">
    <property type="entry name" value="NUDIX_hydrolase-like_dom_sf"/>
</dbReference>
<dbReference type="InterPro" id="IPR000086">
    <property type="entry name" value="NUDIX_hydrolase_dom"/>
</dbReference>
<dbReference type="InterPro" id="IPR054105">
    <property type="entry name" value="WHD_NrtR"/>
</dbReference>
<name>A0A1M6SKZ8_XYLRU</name>
<dbReference type="OrthoDB" id="9786141at2"/>
<dbReference type="InterPro" id="IPR036388">
    <property type="entry name" value="WH-like_DNA-bd_sf"/>
</dbReference>
<dbReference type="InterPro" id="IPR036390">
    <property type="entry name" value="WH_DNA-bd_sf"/>
</dbReference>
<dbReference type="CDD" id="cd18873">
    <property type="entry name" value="NUDIX_NadM_like"/>
    <property type="match status" value="1"/>
</dbReference>
<dbReference type="Pfam" id="PF21906">
    <property type="entry name" value="WHD_NrtR"/>
    <property type="match status" value="1"/>
</dbReference>
<dbReference type="AlphaFoldDB" id="A0A1M6SKZ8"/>
<keyword evidence="1" id="KW-0378">Hydrolase</keyword>
<evidence type="ECO:0000313" key="3">
    <source>
        <dbReference type="EMBL" id="SHK45385.1"/>
    </source>
</evidence>
<dbReference type="PROSITE" id="PS00893">
    <property type="entry name" value="NUDIX_BOX"/>
    <property type="match status" value="1"/>
</dbReference>
<organism evidence="3 4">
    <name type="scientific">Xylanibacter ruminicola</name>
    <name type="common">Prevotella ruminicola</name>
    <dbReference type="NCBI Taxonomy" id="839"/>
    <lineage>
        <taxon>Bacteria</taxon>
        <taxon>Pseudomonadati</taxon>
        <taxon>Bacteroidota</taxon>
        <taxon>Bacteroidia</taxon>
        <taxon>Bacteroidales</taxon>
        <taxon>Prevotellaceae</taxon>
        <taxon>Xylanibacter</taxon>
    </lineage>
</organism>
<evidence type="ECO:0000259" key="2">
    <source>
        <dbReference type="PROSITE" id="PS51462"/>
    </source>
</evidence>
<dbReference type="Gene3D" id="1.10.10.10">
    <property type="entry name" value="Winged helix-like DNA-binding domain superfamily/Winged helix DNA-binding domain"/>
    <property type="match status" value="1"/>
</dbReference>
<dbReference type="InterPro" id="IPR020084">
    <property type="entry name" value="NUDIX_hydrolase_CS"/>
</dbReference>
<protein>
    <submittedName>
        <fullName evidence="3">8-oxo-dGTP diphosphatase</fullName>
    </submittedName>
</protein>
<dbReference type="SUPFAM" id="SSF46785">
    <property type="entry name" value="Winged helix' DNA-binding domain"/>
    <property type="match status" value="1"/>
</dbReference>
<accession>A0A1M6SKZ8</accession>
<dbReference type="PROSITE" id="PS51462">
    <property type="entry name" value="NUDIX"/>
    <property type="match status" value="1"/>
</dbReference>
<feature type="domain" description="Nudix hydrolase" evidence="2">
    <location>
        <begin position="14"/>
        <end position="142"/>
    </location>
</feature>
<dbReference type="PANTHER" id="PTHR43736">
    <property type="entry name" value="ADP-RIBOSE PYROPHOSPHATASE"/>
    <property type="match status" value="1"/>
</dbReference>
<dbReference type="Pfam" id="PF00293">
    <property type="entry name" value="NUDIX"/>
    <property type="match status" value="1"/>
</dbReference>
<dbReference type="Gene3D" id="3.90.79.10">
    <property type="entry name" value="Nucleoside Triphosphate Pyrophosphohydrolase"/>
    <property type="match status" value="1"/>
</dbReference>
<dbReference type="GO" id="GO:0016787">
    <property type="term" value="F:hydrolase activity"/>
    <property type="evidence" value="ECO:0007669"/>
    <property type="project" value="UniProtKB-KW"/>
</dbReference>
<gene>
    <name evidence="3" type="ORF">SAMN05216463_103244</name>
</gene>
<dbReference type="SUPFAM" id="SSF55811">
    <property type="entry name" value="Nudix"/>
    <property type="match status" value="1"/>
</dbReference>
<sequence length="230" mass="26873">MEELKYHYKYPHPCVTTDCVIFGFDGTKLNVLLIERGIEPFKGRWAFPGGFLKMDETALQGAKRELKEETGLEDAYIHQFHAFSGVDRDPRERVITIAYFALVRISEVKAGDDAAKAQWFPLDKVPSLAFDHDLILREATNELRRQIHFEPIGFELLPEKFTMTQLQHLYEAILSVKFDRRNFCNKMLKLGILTQLDETLPMPNKKIAFLYKFNPESYNEMKEKGFRLEF</sequence>
<dbReference type="RefSeq" id="WP_139261369.1">
    <property type="nucleotide sequence ID" value="NZ_FRBD01000003.1"/>
</dbReference>
<dbReference type="EMBL" id="FRBD01000003">
    <property type="protein sequence ID" value="SHK45385.1"/>
    <property type="molecule type" value="Genomic_DNA"/>
</dbReference>
<evidence type="ECO:0000256" key="1">
    <source>
        <dbReference type="ARBA" id="ARBA00022801"/>
    </source>
</evidence>
<proteinExistence type="predicted"/>